<sequence>MTNPYLIAALLAATLTLIVYTHVGWRPIIGCMKMWGRRDYWTSYNTVEFLAWATKAAVIVPGLVFGVEIWWLHVLTLGTSVALIWASMKKLLPTLVAFNTLWIFLSMTVIVRHLMGQV</sequence>
<organism evidence="2 3">
    <name type="scientific">Parvularcula marina</name>
    <dbReference type="NCBI Taxonomy" id="2292771"/>
    <lineage>
        <taxon>Bacteria</taxon>
        <taxon>Pseudomonadati</taxon>
        <taxon>Pseudomonadota</taxon>
        <taxon>Alphaproteobacteria</taxon>
        <taxon>Parvularculales</taxon>
        <taxon>Parvularculaceae</taxon>
        <taxon>Parvularcula</taxon>
    </lineage>
</organism>
<protein>
    <submittedName>
        <fullName evidence="2">Uncharacterized protein</fullName>
    </submittedName>
</protein>
<keyword evidence="3" id="KW-1185">Reference proteome</keyword>
<feature type="transmembrane region" description="Helical" evidence="1">
    <location>
        <begin position="6"/>
        <end position="25"/>
    </location>
</feature>
<evidence type="ECO:0000313" key="3">
    <source>
        <dbReference type="Proteomes" id="UP000264589"/>
    </source>
</evidence>
<reference evidence="2 3" key="1">
    <citation type="submission" date="2018-08" db="EMBL/GenBank/DDBJ databases">
        <title>Parvularcula sp. SM1705, isolated from surface water of the South Sea China.</title>
        <authorList>
            <person name="Sun L."/>
        </authorList>
    </citation>
    <scope>NUCLEOTIDE SEQUENCE [LARGE SCALE GENOMIC DNA]</scope>
    <source>
        <strain evidence="2 3">SM1705</strain>
    </source>
</reference>
<accession>A0A371RIP3</accession>
<keyword evidence="1" id="KW-0472">Membrane</keyword>
<dbReference type="OrthoDB" id="9804945at2"/>
<evidence type="ECO:0000256" key="1">
    <source>
        <dbReference type="SAM" id="Phobius"/>
    </source>
</evidence>
<name>A0A371RIP3_9PROT</name>
<dbReference type="EMBL" id="QUQO01000001">
    <property type="protein sequence ID" value="RFB05298.1"/>
    <property type="molecule type" value="Genomic_DNA"/>
</dbReference>
<feature type="transmembrane region" description="Helical" evidence="1">
    <location>
        <begin position="46"/>
        <end position="64"/>
    </location>
</feature>
<dbReference type="InParanoid" id="A0A371RIP3"/>
<keyword evidence="1" id="KW-1133">Transmembrane helix</keyword>
<dbReference type="AlphaFoldDB" id="A0A371RIP3"/>
<proteinExistence type="predicted"/>
<dbReference type="Proteomes" id="UP000264589">
    <property type="component" value="Unassembled WGS sequence"/>
</dbReference>
<gene>
    <name evidence="2" type="ORF">DX908_08535</name>
</gene>
<keyword evidence="1" id="KW-0812">Transmembrane</keyword>
<feature type="transmembrane region" description="Helical" evidence="1">
    <location>
        <begin position="95"/>
        <end position="115"/>
    </location>
</feature>
<dbReference type="RefSeq" id="WP_116391930.1">
    <property type="nucleotide sequence ID" value="NZ_QUQO01000001.1"/>
</dbReference>
<evidence type="ECO:0000313" key="2">
    <source>
        <dbReference type="EMBL" id="RFB05298.1"/>
    </source>
</evidence>
<comment type="caution">
    <text evidence="2">The sequence shown here is derived from an EMBL/GenBank/DDBJ whole genome shotgun (WGS) entry which is preliminary data.</text>
</comment>